<dbReference type="EMBL" id="CP013050">
    <property type="protein sequence ID" value="ALM74024.1"/>
    <property type="molecule type" value="Genomic_DNA"/>
</dbReference>
<dbReference type="STRING" id="55802.TBCH5v1_0044"/>
<gene>
    <name evidence="1" type="ORF">TBCH5v1_0044</name>
</gene>
<protein>
    <submittedName>
        <fullName evidence="1">Uncharacterized protein</fullName>
    </submittedName>
</protein>
<accession>A0A0S1X8D7</accession>
<dbReference type="PATRIC" id="fig|55802.8.peg.42"/>
<dbReference type="Proteomes" id="UP000066042">
    <property type="component" value="Chromosome"/>
</dbReference>
<reference evidence="1 2" key="1">
    <citation type="journal article" date="2016" name="Genome Announc.">
        <title>Complete genome sequence of the hyperthermophilic and piezophilic archaeon Thermococcus barophilus Ch5, capable of growth at the expense of hydrogenogenesis from carbon monoxide and formate.</title>
        <authorList>
            <person name="Oger P."/>
            <person name="Sokolova T.G."/>
            <person name="Kozhevnikova D.A."/>
            <person name="Taranov E.A."/>
            <person name="Vannier P."/>
            <person name="Lee H.S."/>
            <person name="Kwon K.K."/>
            <person name="Kang S.G."/>
            <person name="Lee J.H."/>
            <person name="Bonch-Osmolovskaya E.A."/>
            <person name="Lebedinsky A.V."/>
        </authorList>
    </citation>
    <scope>NUCLEOTIDE SEQUENCE [LARGE SCALE GENOMIC DNA]</scope>
    <source>
        <strain evidence="2">Ch5</strain>
    </source>
</reference>
<evidence type="ECO:0000313" key="2">
    <source>
        <dbReference type="Proteomes" id="UP000066042"/>
    </source>
</evidence>
<name>A0A0S1X8D7_THEBA</name>
<sequence length="97" mass="11272">MKFELDSCKNCPLREQCLTDSQFYNVLCQKALSEAIGVKYSQSLSKTLKHADNLLEVFIIPQPSRRYPRKFIRLKPEVQVSHWLIESAENEAYALSH</sequence>
<evidence type="ECO:0000313" key="1">
    <source>
        <dbReference type="EMBL" id="ALM74024.1"/>
    </source>
</evidence>
<proteinExistence type="predicted"/>
<dbReference type="AlphaFoldDB" id="A0A0S1X8D7"/>
<organism evidence="1 2">
    <name type="scientific">Thermococcus barophilus</name>
    <dbReference type="NCBI Taxonomy" id="55802"/>
    <lineage>
        <taxon>Archaea</taxon>
        <taxon>Methanobacteriati</taxon>
        <taxon>Methanobacteriota</taxon>
        <taxon>Thermococci</taxon>
        <taxon>Thermococcales</taxon>
        <taxon>Thermococcaceae</taxon>
        <taxon>Thermococcus</taxon>
    </lineage>
</organism>